<name>S5Y170_PARAH</name>
<evidence type="ECO:0000313" key="5">
    <source>
        <dbReference type="EMBL" id="AGT09450.1"/>
    </source>
</evidence>
<dbReference type="GO" id="GO:0051596">
    <property type="term" value="P:methylglyoxal catabolic process"/>
    <property type="evidence" value="ECO:0007669"/>
    <property type="project" value="InterPro"/>
</dbReference>
<dbReference type="HOGENOM" id="CLU_023205_2_0_5"/>
<proteinExistence type="inferred from homology"/>
<dbReference type="OrthoDB" id="9803483at2"/>
<protein>
    <submittedName>
        <fullName evidence="5">Aldo/keto reductase</fullName>
    </submittedName>
</protein>
<accession>S5Y170</accession>
<dbReference type="InterPro" id="IPR036812">
    <property type="entry name" value="NAD(P)_OxRdtase_dom_sf"/>
</dbReference>
<evidence type="ECO:0000259" key="4">
    <source>
        <dbReference type="Pfam" id="PF00248"/>
    </source>
</evidence>
<keyword evidence="3" id="KW-0560">Oxidoreductase</keyword>
<reference evidence="5 6" key="1">
    <citation type="journal article" date="2014" name="BMC Genomics">
        <title>Architecture and functions of a multipartite genome of the methylotrophic bacterium Paracoccus aminophilus JCM 7686, containing primary and secondary chromids.</title>
        <authorList>
            <person name="Dziewit L."/>
            <person name="Czarnecki J."/>
            <person name="Wibberg D."/>
            <person name="Radlinska M."/>
            <person name="Mrozek P."/>
            <person name="Szymczak M."/>
            <person name="Schluter A."/>
            <person name="Puhler A."/>
            <person name="Bartosik D."/>
        </authorList>
    </citation>
    <scope>NUCLEOTIDE SEQUENCE [LARGE SCALE GENOMIC DNA]</scope>
    <source>
        <strain evidence="5">JCM 7686</strain>
    </source>
</reference>
<dbReference type="PATRIC" id="fig|1367847.3.peg.2379"/>
<sequence>MAERPAKPLVAGWQPDPERHERMTYRRTGRSGLMLPAVSLGLWHNFGEDTPHQVKRAICRAALDCGITHFDLANNYGPPPGSAETAFGEILRTDFAGLRDELIISSKAGYRMWDGPYGEWGSRKYLIASCDASLKRLGLDYVDIFYSHRFDPETPLEETMGALDHIVRSGRALYVGISSYNAHRTAEAVAILRELGTPCIIHQPSYNMLNRWVEGDGLLNTLESLGVGSIAFTPLAQGMLTGKYLRGIPDGSRAAQGKSLFPEWLTDKALGALRGLNDLAEARGQTLAQMAIAWVLRGGHVTSALIGASRPEQVIDCAGAIRNLDFSAAELARIDQLVADCGDVNLWAQSSEGAGG</sequence>
<keyword evidence="2" id="KW-0521">NADP</keyword>
<dbReference type="NCBIfam" id="NF007388">
    <property type="entry name" value="PRK09912.1"/>
    <property type="match status" value="1"/>
</dbReference>
<organism evidence="5 6">
    <name type="scientific">Paracoccus aminophilus JCM 7686</name>
    <dbReference type="NCBI Taxonomy" id="1367847"/>
    <lineage>
        <taxon>Bacteria</taxon>
        <taxon>Pseudomonadati</taxon>
        <taxon>Pseudomonadota</taxon>
        <taxon>Alphaproteobacteria</taxon>
        <taxon>Rhodobacterales</taxon>
        <taxon>Paracoccaceae</taxon>
        <taxon>Paracoccus</taxon>
    </lineage>
</organism>
<feature type="domain" description="NADP-dependent oxidoreductase" evidence="4">
    <location>
        <begin position="38"/>
        <end position="338"/>
    </location>
</feature>
<dbReference type="Gene3D" id="3.20.20.100">
    <property type="entry name" value="NADP-dependent oxidoreductase domain"/>
    <property type="match status" value="1"/>
</dbReference>
<dbReference type="SUPFAM" id="SSF51430">
    <property type="entry name" value="NAD(P)-linked oxidoreductase"/>
    <property type="match status" value="1"/>
</dbReference>
<dbReference type="InterPro" id="IPR023210">
    <property type="entry name" value="NADP_OxRdtase_dom"/>
</dbReference>
<dbReference type="PANTHER" id="PTHR43150">
    <property type="entry name" value="HYPERKINETIC, ISOFORM M"/>
    <property type="match status" value="1"/>
</dbReference>
<evidence type="ECO:0000256" key="2">
    <source>
        <dbReference type="ARBA" id="ARBA00022857"/>
    </source>
</evidence>
<comment type="similarity">
    <text evidence="1">Belongs to the shaker potassium channel beta subunit family.</text>
</comment>
<dbReference type="GO" id="GO:0016616">
    <property type="term" value="F:oxidoreductase activity, acting on the CH-OH group of donors, NAD or NADP as acceptor"/>
    <property type="evidence" value="ECO:0007669"/>
    <property type="project" value="InterPro"/>
</dbReference>
<dbReference type="RefSeq" id="WP_020951088.1">
    <property type="nucleotide sequence ID" value="NC_022041.1"/>
</dbReference>
<dbReference type="STRING" id="1367847.JCM7686_2380"/>
<dbReference type="eggNOG" id="COG0667">
    <property type="taxonomic scope" value="Bacteria"/>
</dbReference>
<dbReference type="InterPro" id="IPR047628">
    <property type="entry name" value="GAP_reductase"/>
</dbReference>
<dbReference type="Pfam" id="PF00248">
    <property type="entry name" value="Aldo_ket_red"/>
    <property type="match status" value="1"/>
</dbReference>
<dbReference type="PANTHER" id="PTHR43150:SF4">
    <property type="entry name" value="L-GLYCERALDEHYDE 3-PHOSPHATE REDUCTASE"/>
    <property type="match status" value="1"/>
</dbReference>
<evidence type="ECO:0000256" key="1">
    <source>
        <dbReference type="ARBA" id="ARBA00006515"/>
    </source>
</evidence>
<dbReference type="EMBL" id="CP006650">
    <property type="protein sequence ID" value="AGT09450.1"/>
    <property type="molecule type" value="Genomic_DNA"/>
</dbReference>
<dbReference type="AlphaFoldDB" id="S5Y170"/>
<dbReference type="InterPro" id="IPR005399">
    <property type="entry name" value="K_chnl_volt-dep_bsu_KCNAB-rel"/>
</dbReference>
<dbReference type="Proteomes" id="UP000015480">
    <property type="component" value="Chromosome"/>
</dbReference>
<dbReference type="KEGG" id="pami:JCM7686_2380"/>
<keyword evidence="6" id="KW-1185">Reference proteome</keyword>
<evidence type="ECO:0000313" key="6">
    <source>
        <dbReference type="Proteomes" id="UP000015480"/>
    </source>
</evidence>
<gene>
    <name evidence="5" type="ORF">JCM7686_2380</name>
</gene>
<dbReference type="CDD" id="cd19150">
    <property type="entry name" value="AKR_AKR14A1"/>
    <property type="match status" value="1"/>
</dbReference>
<evidence type="ECO:0000256" key="3">
    <source>
        <dbReference type="ARBA" id="ARBA00023002"/>
    </source>
</evidence>